<dbReference type="InterPro" id="IPR043129">
    <property type="entry name" value="ATPase_NBD"/>
</dbReference>
<dbReference type="Pfam" id="PF00022">
    <property type="entry name" value="Actin"/>
    <property type="match status" value="1"/>
</dbReference>
<dbReference type="Gene3D" id="3.90.640.10">
    <property type="entry name" value="Actin, Chain A, domain 4"/>
    <property type="match status" value="1"/>
</dbReference>
<dbReference type="FunFam" id="3.90.640.10:FF:000007">
    <property type="entry name" value="Actin like 7B"/>
    <property type="match status" value="1"/>
</dbReference>
<name>A0A4W3JUV5_CALMI</name>
<dbReference type="Gene3D" id="3.30.420.40">
    <property type="match status" value="2"/>
</dbReference>
<sequence length="374" mass="42172">AAHYDIIVMIIDNGSGLCKSGIVGDSIPTSVIPSVVGCSKVTKGSRSTNLKDYYVGKAAQARREVLSLKYPIERGIVICWEEMEMIWRYIYGFELHVKSKERPVLLTAAPLTPFFNRERMAEIMFEGFSVPAMYIAIPATLALYTSGRTRGIVLDSGYGVTDAVPIYEGYYLPDAVKRLNVAGGDITENIWRLMLENGHIFAEKIETEIMQDIKEKLCYISLDPKLESKKPVEEIQREYRLPDGTHITIENELYAAPEMLFTPETMSSKELGVHRLMLSSITKCEQRLHKELYSNMLLSGGSTLFPGMEERLLKEIKLQTPSGIQVKVIAPPERNYSVWMGASILTSLASFKHMWITVNDYNDFGPSVVNKRCF</sequence>
<organism evidence="3 4">
    <name type="scientific">Callorhinchus milii</name>
    <name type="common">Ghost shark</name>
    <dbReference type="NCBI Taxonomy" id="7868"/>
    <lineage>
        <taxon>Eukaryota</taxon>
        <taxon>Metazoa</taxon>
        <taxon>Chordata</taxon>
        <taxon>Craniata</taxon>
        <taxon>Vertebrata</taxon>
        <taxon>Chondrichthyes</taxon>
        <taxon>Holocephali</taxon>
        <taxon>Chimaeriformes</taxon>
        <taxon>Callorhinchidae</taxon>
        <taxon>Callorhinchus</taxon>
    </lineage>
</organism>
<dbReference type="AlphaFoldDB" id="A0A4W3JUV5"/>
<evidence type="ECO:0000313" key="3">
    <source>
        <dbReference type="Ensembl" id="ENSCMIP00000047304.1"/>
    </source>
</evidence>
<reference evidence="4" key="1">
    <citation type="journal article" date="2006" name="Science">
        <title>Ancient noncoding elements conserved in the human genome.</title>
        <authorList>
            <person name="Venkatesh B."/>
            <person name="Kirkness E.F."/>
            <person name="Loh Y.H."/>
            <person name="Halpern A.L."/>
            <person name="Lee A.P."/>
            <person name="Johnson J."/>
            <person name="Dandona N."/>
            <person name="Viswanathan L.D."/>
            <person name="Tay A."/>
            <person name="Venter J.C."/>
            <person name="Strausberg R.L."/>
            <person name="Brenner S."/>
        </authorList>
    </citation>
    <scope>NUCLEOTIDE SEQUENCE [LARGE SCALE GENOMIC DNA]</scope>
</reference>
<gene>
    <name evidence="3" type="primary">LOC103177267</name>
</gene>
<dbReference type="OMA" id="WEEMEMI"/>
<dbReference type="FunFam" id="3.30.420.40:FF:000050">
    <property type="entry name" value="Actin, alpha skeletal muscle"/>
    <property type="match status" value="1"/>
</dbReference>
<reference evidence="4" key="3">
    <citation type="journal article" date="2014" name="Nature">
        <title>Elephant shark genome provides unique insights into gnathostome evolution.</title>
        <authorList>
            <consortium name="International Elephant Shark Genome Sequencing Consortium"/>
            <person name="Venkatesh B."/>
            <person name="Lee A.P."/>
            <person name="Ravi V."/>
            <person name="Maurya A.K."/>
            <person name="Lian M.M."/>
            <person name="Swann J.B."/>
            <person name="Ohta Y."/>
            <person name="Flajnik M.F."/>
            <person name="Sutoh Y."/>
            <person name="Kasahara M."/>
            <person name="Hoon S."/>
            <person name="Gangu V."/>
            <person name="Roy S.W."/>
            <person name="Irimia M."/>
            <person name="Korzh V."/>
            <person name="Kondrychyn I."/>
            <person name="Lim Z.W."/>
            <person name="Tay B.H."/>
            <person name="Tohari S."/>
            <person name="Kong K.W."/>
            <person name="Ho S."/>
            <person name="Lorente-Galdos B."/>
            <person name="Quilez J."/>
            <person name="Marques-Bonet T."/>
            <person name="Raney B.J."/>
            <person name="Ingham P.W."/>
            <person name="Tay A."/>
            <person name="Hillier L.W."/>
            <person name="Minx P."/>
            <person name="Boehm T."/>
            <person name="Wilson R.K."/>
            <person name="Brenner S."/>
            <person name="Warren W.C."/>
        </authorList>
    </citation>
    <scope>NUCLEOTIDE SEQUENCE [LARGE SCALE GENOMIC DNA]</scope>
</reference>
<reference evidence="3" key="5">
    <citation type="submission" date="2025-09" db="UniProtKB">
        <authorList>
            <consortium name="Ensembl"/>
        </authorList>
    </citation>
    <scope>IDENTIFICATION</scope>
</reference>
<evidence type="ECO:0000313" key="4">
    <source>
        <dbReference type="Proteomes" id="UP000314986"/>
    </source>
</evidence>
<dbReference type="SMART" id="SM00268">
    <property type="entry name" value="ACTIN"/>
    <property type="match status" value="1"/>
</dbReference>
<proteinExistence type="inferred from homology"/>
<keyword evidence="4" id="KW-1185">Reference proteome</keyword>
<evidence type="ECO:0000256" key="1">
    <source>
        <dbReference type="ARBA" id="ARBA00006752"/>
    </source>
</evidence>
<protein>
    <submittedName>
        <fullName evidence="3">Actin, clone 302-like</fullName>
    </submittedName>
</protein>
<dbReference type="PANTHER" id="PTHR11937">
    <property type="entry name" value="ACTIN"/>
    <property type="match status" value="1"/>
</dbReference>
<dbReference type="GeneTree" id="ENSGT00940000165349"/>
<accession>A0A4W3JUV5</accession>
<comment type="similarity">
    <text evidence="1 2">Belongs to the actin family.</text>
</comment>
<dbReference type="STRING" id="7868.ENSCMIP00000047304"/>
<dbReference type="InterPro" id="IPR004000">
    <property type="entry name" value="Actin"/>
</dbReference>
<dbReference type="Proteomes" id="UP000314986">
    <property type="component" value="Unassembled WGS sequence"/>
</dbReference>
<dbReference type="PRINTS" id="PR00190">
    <property type="entry name" value="ACTIN"/>
</dbReference>
<reference evidence="3" key="4">
    <citation type="submission" date="2025-08" db="UniProtKB">
        <authorList>
            <consortium name="Ensembl"/>
        </authorList>
    </citation>
    <scope>IDENTIFICATION</scope>
</reference>
<reference evidence="4" key="2">
    <citation type="journal article" date="2007" name="PLoS Biol.">
        <title>Survey sequencing and comparative analysis of the elephant shark (Callorhinchus milii) genome.</title>
        <authorList>
            <person name="Venkatesh B."/>
            <person name="Kirkness E.F."/>
            <person name="Loh Y.H."/>
            <person name="Halpern A.L."/>
            <person name="Lee A.P."/>
            <person name="Johnson J."/>
            <person name="Dandona N."/>
            <person name="Viswanathan L.D."/>
            <person name="Tay A."/>
            <person name="Venter J.C."/>
            <person name="Strausberg R.L."/>
            <person name="Brenner S."/>
        </authorList>
    </citation>
    <scope>NUCLEOTIDE SEQUENCE [LARGE SCALE GENOMIC DNA]</scope>
</reference>
<dbReference type="InParanoid" id="A0A4W3JUV5"/>
<dbReference type="SUPFAM" id="SSF53067">
    <property type="entry name" value="Actin-like ATPase domain"/>
    <property type="match status" value="2"/>
</dbReference>
<dbReference type="Ensembl" id="ENSCMIT00000047974.1">
    <property type="protein sequence ID" value="ENSCMIP00000047304.1"/>
    <property type="gene ID" value="ENSCMIG00000019398.1"/>
</dbReference>
<evidence type="ECO:0000256" key="2">
    <source>
        <dbReference type="RuleBase" id="RU000487"/>
    </source>
</evidence>